<dbReference type="Pfam" id="PF17784">
    <property type="entry name" value="Sulfotransfer_4"/>
    <property type="match status" value="1"/>
</dbReference>
<keyword evidence="2" id="KW-1133">Transmembrane helix</keyword>
<evidence type="ECO:0000256" key="2">
    <source>
        <dbReference type="SAM" id="Phobius"/>
    </source>
</evidence>
<keyword evidence="2" id="KW-0812">Transmembrane</keyword>
<protein>
    <recommendedName>
        <fullName evidence="5">Efflux pump antibiotic resistance protein</fullName>
    </recommendedName>
</protein>
<sequence>MLIQKTGFIPPIPTYLPYLNTCLGDNDPTTGSSKAETRSALWRRRPGVIRHDVYGRPIVIGQNNRRNASEPRSGTSVKDKATSRGAEALYEKQFLPQDLEVYILDHLDAFSSMRSEINSSVAQRSNVQVLHMGLPRTGSFSMKAAYEELGLPTYHGFVYIERPQDHLRWFDAVQAKYYGKGKPFTTEDFDDLVGEWAVVSDNPAIGFAEELLQTYPEAIKAKVVLVCRDLDKWYKSYDEGVIRSFFTWKMWAVLNLIEPLQTLKPVTVTRDLQYAIFRCSNQTQCQRNAKLICQEYSEKIRELVPRERLLEYKLGSGWEPLCKFLDKEIPHKPFPHLNDGKEFELWMRDFQQREVKRGLMAAVRTMRYLIVPVAVSGIVLAFTRIWRFWT</sequence>
<feature type="transmembrane region" description="Helical" evidence="2">
    <location>
        <begin position="366"/>
        <end position="386"/>
    </location>
</feature>
<comment type="caution">
    <text evidence="3">The sequence shown here is derived from an EMBL/GenBank/DDBJ whole genome shotgun (WGS) entry which is preliminary data.</text>
</comment>
<dbReference type="Proteomes" id="UP001241169">
    <property type="component" value="Unassembled WGS sequence"/>
</dbReference>
<dbReference type="PANTHER" id="PTHR36978:SF4">
    <property type="entry name" value="P-LOOP CONTAINING NUCLEOSIDE TRIPHOSPHATE HYDROLASE PROTEIN"/>
    <property type="match status" value="1"/>
</dbReference>
<gene>
    <name evidence="3" type="ORF">CPAR01_10236</name>
</gene>
<dbReference type="GeneID" id="85378396"/>
<evidence type="ECO:0000313" key="4">
    <source>
        <dbReference type="Proteomes" id="UP001241169"/>
    </source>
</evidence>
<feature type="compositionally biased region" description="Polar residues" evidence="1">
    <location>
        <begin position="61"/>
        <end position="76"/>
    </location>
</feature>
<dbReference type="InterPro" id="IPR040632">
    <property type="entry name" value="Sulfotransfer_4"/>
</dbReference>
<reference evidence="3 4" key="1">
    <citation type="submission" date="2016-10" db="EMBL/GenBank/DDBJ databases">
        <title>The genome sequence of Colletotrichum fioriniae PJ7.</title>
        <authorList>
            <person name="Baroncelli R."/>
        </authorList>
    </citation>
    <scope>NUCLEOTIDE SEQUENCE [LARGE SCALE GENOMIC DNA]</scope>
    <source>
        <strain evidence="3 4">IMI 384185</strain>
    </source>
</reference>
<dbReference type="EMBL" id="MOPA01000008">
    <property type="protein sequence ID" value="KAK1533528.1"/>
    <property type="molecule type" value="Genomic_DNA"/>
</dbReference>
<keyword evidence="4" id="KW-1185">Reference proteome</keyword>
<feature type="region of interest" description="Disordered" evidence="1">
    <location>
        <begin position="60"/>
        <end position="82"/>
    </location>
</feature>
<accession>A0ABQ9SDG3</accession>
<keyword evidence="2" id="KW-0472">Membrane</keyword>
<dbReference type="PANTHER" id="PTHR36978">
    <property type="entry name" value="P-LOOP CONTAINING NUCLEOTIDE TRIPHOSPHATE HYDROLASE"/>
    <property type="match status" value="1"/>
</dbReference>
<organism evidence="3 4">
    <name type="scientific">Colletotrichum paranaense</name>
    <dbReference type="NCBI Taxonomy" id="1914294"/>
    <lineage>
        <taxon>Eukaryota</taxon>
        <taxon>Fungi</taxon>
        <taxon>Dikarya</taxon>
        <taxon>Ascomycota</taxon>
        <taxon>Pezizomycotina</taxon>
        <taxon>Sordariomycetes</taxon>
        <taxon>Hypocreomycetidae</taxon>
        <taxon>Glomerellales</taxon>
        <taxon>Glomerellaceae</taxon>
        <taxon>Colletotrichum</taxon>
        <taxon>Colletotrichum acutatum species complex</taxon>
    </lineage>
</organism>
<dbReference type="InterPro" id="IPR027417">
    <property type="entry name" value="P-loop_NTPase"/>
</dbReference>
<evidence type="ECO:0000313" key="3">
    <source>
        <dbReference type="EMBL" id="KAK1533528.1"/>
    </source>
</evidence>
<dbReference type="RefSeq" id="XP_060346679.1">
    <property type="nucleotide sequence ID" value="XM_060494497.1"/>
</dbReference>
<proteinExistence type="predicted"/>
<name>A0ABQ9SDG3_9PEZI</name>
<evidence type="ECO:0000256" key="1">
    <source>
        <dbReference type="SAM" id="MobiDB-lite"/>
    </source>
</evidence>
<evidence type="ECO:0008006" key="5">
    <source>
        <dbReference type="Google" id="ProtNLM"/>
    </source>
</evidence>
<dbReference type="Gene3D" id="3.40.50.300">
    <property type="entry name" value="P-loop containing nucleotide triphosphate hydrolases"/>
    <property type="match status" value="1"/>
</dbReference>
<dbReference type="SUPFAM" id="SSF52540">
    <property type="entry name" value="P-loop containing nucleoside triphosphate hydrolases"/>
    <property type="match status" value="1"/>
</dbReference>